<evidence type="ECO:0000313" key="1">
    <source>
        <dbReference type="EMBL" id="KEO80914.1"/>
    </source>
</evidence>
<organism evidence="1 2">
    <name type="scientific">Tumebacillus flagellatus</name>
    <dbReference type="NCBI Taxonomy" id="1157490"/>
    <lineage>
        <taxon>Bacteria</taxon>
        <taxon>Bacillati</taxon>
        <taxon>Bacillota</taxon>
        <taxon>Bacilli</taxon>
        <taxon>Bacillales</taxon>
        <taxon>Alicyclobacillaceae</taxon>
        <taxon>Tumebacillus</taxon>
    </lineage>
</organism>
<evidence type="ECO:0000313" key="2">
    <source>
        <dbReference type="Proteomes" id="UP000027931"/>
    </source>
</evidence>
<sequence length="458" mass="52398">MIRIDRYITNQIHLKNIKDKIRSTLKEMGYHLAIDDAHEELHKLFGVPNPSISNSVGIQRHIFREFEFMRNRISMTPDVTWSTVFRINKQGGFCIVSYSNAENEIDQSRSNKTYEISLAIVTLEDATEEIDEIKNEFVKNIPEITDWKYVKHVNEHFHQLSKELSSPSYSESDFIVAKKLSDKKINQVVKMLKATGGGMLRRDFVMKLSEVKDIDEVIQTLIDLGIVKSEFAVICKKNSEQVNRVPNREIIDIMGDHGVKCKCGKPVNEEMVEEILSTTDMANKMMNGNNWMTINLIEVLDSLGILMDDILVNVSDGPDEIDAFVSISGRLLMFELKDSQFSMGHAYAFGGRVGIYRPTQGIIWATEGVAPEVKDHFTKVKPETKLHYIEGAESLYSVMEKMLNDIRWEIAEEVLRPILKESIFVYNLPGGIIEYFKTIVMESEEGEYEKQVAATNDY</sequence>
<dbReference type="AlphaFoldDB" id="A0A074LIE8"/>
<name>A0A074LIE8_9BACL</name>
<dbReference type="EMBL" id="JMIR01000058">
    <property type="protein sequence ID" value="KEO80914.1"/>
    <property type="molecule type" value="Genomic_DNA"/>
</dbReference>
<reference evidence="1 2" key="1">
    <citation type="journal article" date="2013" name="Int. J. Syst. Evol. Microbiol.">
        <title>Tumebacillus flagellatus sp. nov., an alpha-amylase/pullulanase-producing bacterium isolated from cassava wastewater.</title>
        <authorList>
            <person name="Wang Q."/>
            <person name="Xie N."/>
            <person name="Qin Y."/>
            <person name="Shen N."/>
            <person name="Zhu J."/>
            <person name="Mi H."/>
            <person name="Huang R."/>
        </authorList>
    </citation>
    <scope>NUCLEOTIDE SEQUENCE [LARGE SCALE GENOMIC DNA]</scope>
    <source>
        <strain evidence="1 2">GST4</strain>
    </source>
</reference>
<gene>
    <name evidence="1" type="ORF">EL26_23710</name>
</gene>
<protein>
    <submittedName>
        <fullName evidence="1">Uncharacterized protein</fullName>
    </submittedName>
</protein>
<accession>A0A074LIE8</accession>
<dbReference type="OrthoDB" id="2987964at2"/>
<dbReference type="Proteomes" id="UP000027931">
    <property type="component" value="Unassembled WGS sequence"/>
</dbReference>
<keyword evidence="2" id="KW-1185">Reference proteome</keyword>
<dbReference type="RefSeq" id="WP_038094604.1">
    <property type="nucleotide sequence ID" value="NZ_JMIR01000058.1"/>
</dbReference>
<dbReference type="eggNOG" id="ENOG50335SE">
    <property type="taxonomic scope" value="Bacteria"/>
</dbReference>
<proteinExistence type="predicted"/>
<comment type="caution">
    <text evidence="1">The sequence shown here is derived from an EMBL/GenBank/DDBJ whole genome shotgun (WGS) entry which is preliminary data.</text>
</comment>